<dbReference type="Gene3D" id="1.20.120.530">
    <property type="entry name" value="GntR ligand-binding domain-like"/>
    <property type="match status" value="1"/>
</dbReference>
<comment type="caution">
    <text evidence="5">The sequence shown here is derived from an EMBL/GenBank/DDBJ whole genome shotgun (WGS) entry which is preliminary data.</text>
</comment>
<dbReference type="InterPro" id="IPR000524">
    <property type="entry name" value="Tscrpt_reg_HTH_GntR"/>
</dbReference>
<dbReference type="GO" id="GO:0003700">
    <property type="term" value="F:DNA-binding transcription factor activity"/>
    <property type="evidence" value="ECO:0007669"/>
    <property type="project" value="InterPro"/>
</dbReference>
<gene>
    <name evidence="5" type="ORF">MUN33_03870</name>
</gene>
<dbReference type="PROSITE" id="PS50949">
    <property type="entry name" value="HTH_GNTR"/>
    <property type="match status" value="1"/>
</dbReference>
<keyword evidence="1" id="KW-0805">Transcription regulation</keyword>
<keyword evidence="2" id="KW-0238">DNA-binding</keyword>
<dbReference type="SMART" id="SM00345">
    <property type="entry name" value="HTH_GNTR"/>
    <property type="match status" value="1"/>
</dbReference>
<dbReference type="AlphaFoldDB" id="A0A9X1WF30"/>
<dbReference type="PANTHER" id="PTHR43537">
    <property type="entry name" value="TRANSCRIPTIONAL REGULATOR, GNTR FAMILY"/>
    <property type="match status" value="1"/>
</dbReference>
<dbReference type="SMART" id="SM00895">
    <property type="entry name" value="FCD"/>
    <property type="match status" value="1"/>
</dbReference>
<keyword evidence="6" id="KW-1185">Reference proteome</keyword>
<dbReference type="InterPro" id="IPR008920">
    <property type="entry name" value="TF_FadR/GntR_C"/>
</dbReference>
<dbReference type="CDD" id="cd07377">
    <property type="entry name" value="WHTH_GntR"/>
    <property type="match status" value="1"/>
</dbReference>
<dbReference type="PANTHER" id="PTHR43537:SF5">
    <property type="entry name" value="UXU OPERON TRANSCRIPTIONAL REGULATOR"/>
    <property type="match status" value="1"/>
</dbReference>
<feature type="domain" description="HTH gntR-type" evidence="4">
    <location>
        <begin position="11"/>
        <end position="78"/>
    </location>
</feature>
<organism evidence="5 6">
    <name type="scientific">Corynebacterium kalidii</name>
    <dbReference type="NCBI Taxonomy" id="2931982"/>
    <lineage>
        <taxon>Bacteria</taxon>
        <taxon>Bacillati</taxon>
        <taxon>Actinomycetota</taxon>
        <taxon>Actinomycetes</taxon>
        <taxon>Mycobacteriales</taxon>
        <taxon>Corynebacteriaceae</taxon>
        <taxon>Corynebacterium</taxon>
    </lineage>
</organism>
<dbReference type="Proteomes" id="UP001139207">
    <property type="component" value="Unassembled WGS sequence"/>
</dbReference>
<dbReference type="SUPFAM" id="SSF48008">
    <property type="entry name" value="GntR ligand-binding domain-like"/>
    <property type="match status" value="1"/>
</dbReference>
<dbReference type="SUPFAM" id="SSF46785">
    <property type="entry name" value="Winged helix' DNA-binding domain"/>
    <property type="match status" value="1"/>
</dbReference>
<dbReference type="Gene3D" id="1.10.10.10">
    <property type="entry name" value="Winged helix-like DNA-binding domain superfamily/Winged helix DNA-binding domain"/>
    <property type="match status" value="1"/>
</dbReference>
<keyword evidence="3" id="KW-0804">Transcription</keyword>
<sequence>MQQTTTTTAATAAEPSLHERIRARIVTGEFAPGEQIPETALAEEYGVSRTPVREALKALQMIGLVEIRPRVGTFVREPTRREIIELFQLKESLEGLAASLMAQRGRVPELDVLERNVLESDDAARAGDSARYARLVSEFHWTLVRGADNEKLYETYGWLMNQLAYDHLVKKTVTDPQRLTESDREHHHVLAAIRDKDPYGAEAAMRAHVGASSRAALYQSFGDDFGRGVPAGHHTEEEE</sequence>
<protein>
    <submittedName>
        <fullName evidence="5">GntR family transcriptional regulator</fullName>
    </submittedName>
</protein>
<dbReference type="InterPro" id="IPR036390">
    <property type="entry name" value="WH_DNA-bd_sf"/>
</dbReference>
<evidence type="ECO:0000259" key="4">
    <source>
        <dbReference type="PROSITE" id="PS50949"/>
    </source>
</evidence>
<evidence type="ECO:0000256" key="3">
    <source>
        <dbReference type="ARBA" id="ARBA00023163"/>
    </source>
</evidence>
<dbReference type="GO" id="GO:0003677">
    <property type="term" value="F:DNA binding"/>
    <property type="evidence" value="ECO:0007669"/>
    <property type="project" value="UniProtKB-KW"/>
</dbReference>
<name>A0A9X1WF30_9CORY</name>
<proteinExistence type="predicted"/>
<evidence type="ECO:0000256" key="2">
    <source>
        <dbReference type="ARBA" id="ARBA00023125"/>
    </source>
</evidence>
<dbReference type="RefSeq" id="WP_244803594.1">
    <property type="nucleotide sequence ID" value="NZ_JALIEA010000011.1"/>
</dbReference>
<dbReference type="PRINTS" id="PR00035">
    <property type="entry name" value="HTHGNTR"/>
</dbReference>
<dbReference type="InterPro" id="IPR036388">
    <property type="entry name" value="WH-like_DNA-bd_sf"/>
</dbReference>
<accession>A0A9X1WF30</accession>
<dbReference type="InterPro" id="IPR011711">
    <property type="entry name" value="GntR_C"/>
</dbReference>
<evidence type="ECO:0000313" key="6">
    <source>
        <dbReference type="Proteomes" id="UP001139207"/>
    </source>
</evidence>
<dbReference type="Pfam" id="PF00392">
    <property type="entry name" value="GntR"/>
    <property type="match status" value="1"/>
</dbReference>
<dbReference type="EMBL" id="JALIEA010000011">
    <property type="protein sequence ID" value="MCJ7857854.1"/>
    <property type="molecule type" value="Genomic_DNA"/>
</dbReference>
<reference evidence="5" key="1">
    <citation type="submission" date="2022-04" db="EMBL/GenBank/DDBJ databases">
        <title>Corynebacterium kalidii LD5P10.</title>
        <authorList>
            <person name="Sun J.Q."/>
        </authorList>
    </citation>
    <scope>NUCLEOTIDE SEQUENCE</scope>
    <source>
        <strain evidence="5">LD5P10</strain>
    </source>
</reference>
<evidence type="ECO:0000313" key="5">
    <source>
        <dbReference type="EMBL" id="MCJ7857854.1"/>
    </source>
</evidence>
<evidence type="ECO:0000256" key="1">
    <source>
        <dbReference type="ARBA" id="ARBA00023015"/>
    </source>
</evidence>
<dbReference type="Pfam" id="PF07729">
    <property type="entry name" value="FCD"/>
    <property type="match status" value="1"/>
</dbReference>